<name>A0ABY8H2Q9_9MICC</name>
<sequence>MLVDLQNTTTATLVKEMDRLREVGGVVALGRVLTLIVSTDADRAESVIQAANAASREHPCRVIVYAAGDPNAVTTLDAQIRVGGDAGASDVVVLYGHGANATESESLVSALLLPDAPIVVWWTHQIPEEPAASPLGRIAHRRIMDTSVGHDVVGSLRKLRKGYSAGDTDLAWTRLTGWRIQLAAIFDDVDASTVRSVTVEGAVDSASTILLAAWLTYRFQVPVTMARTPGQGIRSVRFVRAEGDIVLARPAGQAVASLYQQNRPVQRISLPRRSAQDCLTEELRRMGPDDIFGEVLQCGLPRTDLKVVAPSER</sequence>
<evidence type="ECO:0000313" key="3">
    <source>
        <dbReference type="EMBL" id="WFP15301.1"/>
    </source>
</evidence>
<feature type="domain" description="Glucose-6-phosphate dehydrogenase assembly protein OpcA C-terminal" evidence="2">
    <location>
        <begin position="166"/>
        <end position="296"/>
    </location>
</feature>
<dbReference type="PANTHER" id="PTHR38658">
    <property type="entry name" value="OXPP CYCLE PROTEIN OPCA-RELATED"/>
    <property type="match status" value="1"/>
</dbReference>
<dbReference type="InterPro" id="IPR046801">
    <property type="entry name" value="OpcA_G6PD_N"/>
</dbReference>
<proteinExistence type="predicted"/>
<dbReference type="EMBL" id="CP121252">
    <property type="protein sequence ID" value="WFP15301.1"/>
    <property type="molecule type" value="Genomic_DNA"/>
</dbReference>
<dbReference type="InterPro" id="IPR046802">
    <property type="entry name" value="OpcA_G6PD_C"/>
</dbReference>
<dbReference type="Pfam" id="PF20171">
    <property type="entry name" value="OpcA_G6PD_C"/>
    <property type="match status" value="1"/>
</dbReference>
<gene>
    <name evidence="3" type="ORF">P8192_07620</name>
</gene>
<dbReference type="Pfam" id="PF10128">
    <property type="entry name" value="OpcA_G6PD_assem"/>
    <property type="match status" value="1"/>
</dbReference>
<dbReference type="PANTHER" id="PTHR38658:SF1">
    <property type="entry name" value="OXPP CYCLE PROTEIN OPCA-RELATED"/>
    <property type="match status" value="1"/>
</dbReference>
<reference evidence="3 4" key="1">
    <citation type="submission" date="2023-04" db="EMBL/GenBank/DDBJ databases">
        <title>Funneling lignin-derived compounds into biodiesel using alkali-halophilic Citricoccus sp. P2.</title>
        <authorList>
            <person name="Luo C.-B."/>
        </authorList>
    </citation>
    <scope>NUCLEOTIDE SEQUENCE [LARGE SCALE GENOMIC DNA]</scope>
    <source>
        <strain evidence="3 4">P2</strain>
    </source>
</reference>
<dbReference type="Proteomes" id="UP001219037">
    <property type="component" value="Chromosome"/>
</dbReference>
<keyword evidence="4" id="KW-1185">Reference proteome</keyword>
<evidence type="ECO:0000313" key="4">
    <source>
        <dbReference type="Proteomes" id="UP001219037"/>
    </source>
</evidence>
<dbReference type="InterPro" id="IPR004555">
    <property type="entry name" value="G6PDH_assembly_OpcA"/>
</dbReference>
<evidence type="ECO:0000259" key="1">
    <source>
        <dbReference type="Pfam" id="PF10128"/>
    </source>
</evidence>
<evidence type="ECO:0000259" key="2">
    <source>
        <dbReference type="Pfam" id="PF20171"/>
    </source>
</evidence>
<organism evidence="3 4">
    <name type="scientific">Citricoccus muralis</name>
    <dbReference type="NCBI Taxonomy" id="169134"/>
    <lineage>
        <taxon>Bacteria</taxon>
        <taxon>Bacillati</taxon>
        <taxon>Actinomycetota</taxon>
        <taxon>Actinomycetes</taxon>
        <taxon>Micrococcales</taxon>
        <taxon>Micrococcaceae</taxon>
        <taxon>Citricoccus</taxon>
    </lineage>
</organism>
<protein>
    <submittedName>
        <fullName evidence="3">Glucose-6-phosphate dehydrogenase assembly protein OpcA</fullName>
    </submittedName>
</protein>
<feature type="domain" description="Glucose-6-phosphate dehydrogenase assembly protein OpcA N-terminal" evidence="1">
    <location>
        <begin position="51"/>
        <end position="160"/>
    </location>
</feature>
<dbReference type="RefSeq" id="WP_278155900.1">
    <property type="nucleotide sequence ID" value="NZ_CP121252.1"/>
</dbReference>
<accession>A0ABY8H2Q9</accession>